<gene>
    <name evidence="1" type="ORF">HMPREF9629_00240</name>
</gene>
<evidence type="ECO:0008006" key="3">
    <source>
        <dbReference type="Google" id="ProtNLM"/>
    </source>
</evidence>
<dbReference type="RefSeq" id="WP_009524477.1">
    <property type="nucleotide sequence ID" value="NZ_JH414546.1"/>
</dbReference>
<comment type="caution">
    <text evidence="1">The sequence shown here is derived from an EMBL/GenBank/DDBJ whole genome shotgun (WGS) entry which is preliminary data.</text>
</comment>
<evidence type="ECO:0000313" key="1">
    <source>
        <dbReference type="EMBL" id="EHL15501.1"/>
    </source>
</evidence>
<evidence type="ECO:0000313" key="2">
    <source>
        <dbReference type="Proteomes" id="UP000006437"/>
    </source>
</evidence>
<dbReference type="Proteomes" id="UP000006437">
    <property type="component" value="Unassembled WGS sequence"/>
</dbReference>
<name>G9X081_9FIRM</name>
<dbReference type="BioCyc" id="EBAC796937-HMP:GMGH-240-MONOMER"/>
<dbReference type="EMBL" id="AFZE01000012">
    <property type="protein sequence ID" value="EHL15501.1"/>
    <property type="molecule type" value="Genomic_DNA"/>
</dbReference>
<reference evidence="1 2" key="1">
    <citation type="submission" date="2011-08" db="EMBL/GenBank/DDBJ databases">
        <title>The Genome Sequence of Eubacteriaceae bacterium ACC19a.</title>
        <authorList>
            <consortium name="The Broad Institute Genome Sequencing Platform"/>
            <person name="Earl A."/>
            <person name="Ward D."/>
            <person name="Feldgarden M."/>
            <person name="Gevers D."/>
            <person name="Sizova M."/>
            <person name="Hazen A."/>
            <person name="Epstein S."/>
            <person name="Young S.K."/>
            <person name="Zeng Q."/>
            <person name="Gargeya S."/>
            <person name="Fitzgerald M."/>
            <person name="Haas B."/>
            <person name="Abouelleil A."/>
            <person name="Alvarado L."/>
            <person name="Arachchi H.M."/>
            <person name="Berlin A."/>
            <person name="Brown A."/>
            <person name="Chapman S.B."/>
            <person name="Chen Z."/>
            <person name="Dunbar C."/>
            <person name="Freedman E."/>
            <person name="Gearin G."/>
            <person name="Gellesch M."/>
            <person name="Goldberg J."/>
            <person name="Griggs A."/>
            <person name="Gujja S."/>
            <person name="Heiman D."/>
            <person name="Howarth C."/>
            <person name="Larson L."/>
            <person name="Lui A."/>
            <person name="MacDonald P.J.P."/>
            <person name="Montmayeur A."/>
            <person name="Murphy C."/>
            <person name="Neiman D."/>
            <person name="Pearson M."/>
            <person name="Priest M."/>
            <person name="Roberts A."/>
            <person name="Saif S."/>
            <person name="Shea T."/>
            <person name="Shenoy N."/>
            <person name="Sisk P."/>
            <person name="Stolte C."/>
            <person name="Sykes S."/>
            <person name="Wortman J."/>
            <person name="Nusbaum C."/>
            <person name="Birren B."/>
        </authorList>
    </citation>
    <scope>NUCLEOTIDE SEQUENCE [LARGE SCALE GENOMIC DNA]</scope>
    <source>
        <strain evidence="1 2">ACC19a</strain>
    </source>
</reference>
<sequence length="154" mass="17085">MSKKKGVSLVYVIIVMVLATIFAASISVLTRANTMQAKVQKDNRDAYYLARSGIELMYENLKINNLMQGFVNHNTVSGGSFSHKFSDIPGSVVDVKATAVQVVGSDNKIVTITSKAKLNGVSEDEKLELRFELVIKNDVGNKIIDTIRDFRWSR</sequence>
<organism evidence="1 2">
    <name type="scientific">Peptoanaerobacter stomatis</name>
    <dbReference type="NCBI Taxonomy" id="796937"/>
    <lineage>
        <taxon>Bacteria</taxon>
        <taxon>Bacillati</taxon>
        <taxon>Bacillota</taxon>
        <taxon>Clostridia</taxon>
        <taxon>Peptostreptococcales</taxon>
        <taxon>Filifactoraceae</taxon>
        <taxon>Peptoanaerobacter</taxon>
    </lineage>
</organism>
<accession>G9X081</accession>
<proteinExistence type="predicted"/>
<protein>
    <recommendedName>
        <fullName evidence="3">Type 4 fimbrial biogenesis protein PilX N-terminal domain-containing protein</fullName>
    </recommendedName>
</protein>
<dbReference type="HOGENOM" id="CLU_1812458_0_0_9"/>
<dbReference type="AlphaFoldDB" id="G9X081"/>